<dbReference type="Proteomes" id="UP000799536">
    <property type="component" value="Unassembled WGS sequence"/>
</dbReference>
<dbReference type="Gene3D" id="3.40.390.10">
    <property type="entry name" value="Collagenase (Catalytic Domain)"/>
    <property type="match status" value="1"/>
</dbReference>
<feature type="chain" id="PRO_5040218650" description="Lysine-specific metallo-endopeptidase domain-containing protein" evidence="1">
    <location>
        <begin position="16"/>
        <end position="306"/>
    </location>
</feature>
<sequence length="306" mass="34029">MRLSSFFLMIGLAQAQIYNYVIDSSCDTNSYPKAQDAAKEAILMAKNAATRINDMNDQVTERLFQTVFKKSRAEEKGPLNVFTSIGNFLKTSLPSSASSSALRIFCDNDDRWVEKENVDGKKYLFDPHTGIAREVSRTPSCKKTDKAVAGVTYSTADPIRKSSITLCNTALKRSFVTVDAFKQTGSKSFATPDGFTIDNYNFISRTVLHELTHAWPNRLKDRAPAYRWENIISKDAANAKLNSDSHAYFGLISYLGGHKLSDNAADRQKGRLVQSTSLARRDGLPARCRDLKTRRGDKGCVEVLGN</sequence>
<dbReference type="GO" id="GO:0008237">
    <property type="term" value="F:metallopeptidase activity"/>
    <property type="evidence" value="ECO:0007669"/>
    <property type="project" value="InterPro"/>
</dbReference>
<evidence type="ECO:0000256" key="1">
    <source>
        <dbReference type="SAM" id="SignalP"/>
    </source>
</evidence>
<gene>
    <name evidence="2" type="ORF">GQ43DRAFT_483826</name>
</gene>
<evidence type="ECO:0000313" key="3">
    <source>
        <dbReference type="Proteomes" id="UP000799536"/>
    </source>
</evidence>
<feature type="signal peptide" evidence="1">
    <location>
        <begin position="1"/>
        <end position="15"/>
    </location>
</feature>
<protein>
    <recommendedName>
        <fullName evidence="4">Lysine-specific metallo-endopeptidase domain-containing protein</fullName>
    </recommendedName>
</protein>
<organism evidence="2 3">
    <name type="scientific">Delitschia confertaspora ATCC 74209</name>
    <dbReference type="NCBI Taxonomy" id="1513339"/>
    <lineage>
        <taxon>Eukaryota</taxon>
        <taxon>Fungi</taxon>
        <taxon>Dikarya</taxon>
        <taxon>Ascomycota</taxon>
        <taxon>Pezizomycotina</taxon>
        <taxon>Dothideomycetes</taxon>
        <taxon>Pleosporomycetidae</taxon>
        <taxon>Pleosporales</taxon>
        <taxon>Delitschiaceae</taxon>
        <taxon>Delitschia</taxon>
    </lineage>
</organism>
<comment type="caution">
    <text evidence="2">The sequence shown here is derived from an EMBL/GenBank/DDBJ whole genome shotgun (WGS) entry which is preliminary data.</text>
</comment>
<reference evidence="2" key="1">
    <citation type="journal article" date="2020" name="Stud. Mycol.">
        <title>101 Dothideomycetes genomes: a test case for predicting lifestyles and emergence of pathogens.</title>
        <authorList>
            <person name="Haridas S."/>
            <person name="Albert R."/>
            <person name="Binder M."/>
            <person name="Bloem J."/>
            <person name="Labutti K."/>
            <person name="Salamov A."/>
            <person name="Andreopoulos B."/>
            <person name="Baker S."/>
            <person name="Barry K."/>
            <person name="Bills G."/>
            <person name="Bluhm B."/>
            <person name="Cannon C."/>
            <person name="Castanera R."/>
            <person name="Culley D."/>
            <person name="Daum C."/>
            <person name="Ezra D."/>
            <person name="Gonzalez J."/>
            <person name="Henrissat B."/>
            <person name="Kuo A."/>
            <person name="Liang C."/>
            <person name="Lipzen A."/>
            <person name="Lutzoni F."/>
            <person name="Magnuson J."/>
            <person name="Mondo S."/>
            <person name="Nolan M."/>
            <person name="Ohm R."/>
            <person name="Pangilinan J."/>
            <person name="Park H.-J."/>
            <person name="Ramirez L."/>
            <person name="Alfaro M."/>
            <person name="Sun H."/>
            <person name="Tritt A."/>
            <person name="Yoshinaga Y."/>
            <person name="Zwiers L.-H."/>
            <person name="Turgeon B."/>
            <person name="Goodwin S."/>
            <person name="Spatafora J."/>
            <person name="Crous P."/>
            <person name="Grigoriev I."/>
        </authorList>
    </citation>
    <scope>NUCLEOTIDE SEQUENCE</scope>
    <source>
        <strain evidence="2">ATCC 74209</strain>
    </source>
</reference>
<keyword evidence="3" id="KW-1185">Reference proteome</keyword>
<dbReference type="SUPFAM" id="SSF55486">
    <property type="entry name" value="Metalloproteases ('zincins'), catalytic domain"/>
    <property type="match status" value="1"/>
</dbReference>
<proteinExistence type="predicted"/>
<evidence type="ECO:0008006" key="4">
    <source>
        <dbReference type="Google" id="ProtNLM"/>
    </source>
</evidence>
<evidence type="ECO:0000313" key="2">
    <source>
        <dbReference type="EMBL" id="KAF2197827.1"/>
    </source>
</evidence>
<keyword evidence="1" id="KW-0732">Signal</keyword>
<name>A0A9P4MPD1_9PLEO</name>
<dbReference type="AlphaFoldDB" id="A0A9P4MPD1"/>
<dbReference type="EMBL" id="ML994195">
    <property type="protein sequence ID" value="KAF2197827.1"/>
    <property type="molecule type" value="Genomic_DNA"/>
</dbReference>
<accession>A0A9P4MPD1</accession>
<dbReference type="InterPro" id="IPR024079">
    <property type="entry name" value="MetalloPept_cat_dom_sf"/>
</dbReference>